<name>A0A367RRD9_9NOSO</name>
<comment type="caution">
    <text evidence="1">The sequence shown here is derived from an EMBL/GenBank/DDBJ whole genome shotgun (WGS) entry which is preliminary data.</text>
</comment>
<dbReference type="SUPFAM" id="SSF55729">
    <property type="entry name" value="Acyl-CoA N-acyltransferases (Nat)"/>
    <property type="match status" value="1"/>
</dbReference>
<proteinExistence type="predicted"/>
<evidence type="ECO:0000313" key="1">
    <source>
        <dbReference type="EMBL" id="RCJ39136.1"/>
    </source>
</evidence>
<dbReference type="InterPro" id="IPR016181">
    <property type="entry name" value="Acyl_CoA_acyltransferase"/>
</dbReference>
<dbReference type="Gene3D" id="3.40.630.30">
    <property type="match status" value="1"/>
</dbReference>
<evidence type="ECO:0000313" key="2">
    <source>
        <dbReference type="Proteomes" id="UP000252107"/>
    </source>
</evidence>
<keyword evidence="2" id="KW-1185">Reference proteome</keyword>
<reference evidence="1" key="1">
    <citation type="submission" date="2016-04" db="EMBL/GenBank/DDBJ databases">
        <authorList>
            <person name="Tabuchi Yagui T.R."/>
        </authorList>
    </citation>
    <scope>NUCLEOTIDE SEQUENCE [LARGE SCALE GENOMIC DNA]</scope>
    <source>
        <strain evidence="1">NIES-26</strain>
    </source>
</reference>
<protein>
    <submittedName>
        <fullName evidence="1">Uncharacterized protein</fullName>
    </submittedName>
</protein>
<gene>
    <name evidence="1" type="ORF">A6770_11850</name>
</gene>
<dbReference type="EMBL" id="LXQD01000076">
    <property type="protein sequence ID" value="RCJ39136.1"/>
    <property type="molecule type" value="Genomic_DNA"/>
</dbReference>
<organism evidence="1 2">
    <name type="scientific">Nostoc minutum NIES-26</name>
    <dbReference type="NCBI Taxonomy" id="1844469"/>
    <lineage>
        <taxon>Bacteria</taxon>
        <taxon>Bacillati</taxon>
        <taxon>Cyanobacteriota</taxon>
        <taxon>Cyanophyceae</taxon>
        <taxon>Nostocales</taxon>
        <taxon>Nostocaceae</taxon>
        <taxon>Nostoc</taxon>
    </lineage>
</organism>
<dbReference type="AlphaFoldDB" id="A0A367RRD9"/>
<sequence>MLNLRQANLADLEALVLLRLEFLLEVGDIRDDSDTAAIAAALLREIISFVKETEAKCIWLHTTKDGKHLYKKLDFISTTK</sequence>
<accession>A0A367RRD9</accession>
<dbReference type="Proteomes" id="UP000252107">
    <property type="component" value="Unassembled WGS sequence"/>
</dbReference>